<dbReference type="PANTHER" id="PTHR37481:SF1">
    <property type="entry name" value="LIPOPOLYSACCHARIDE EXPORT SYSTEM PROTEIN LPTC"/>
    <property type="match status" value="1"/>
</dbReference>
<keyword evidence="3 6" id="KW-0812">Transmembrane</keyword>
<proteinExistence type="predicted"/>
<dbReference type="GO" id="GO:0030288">
    <property type="term" value="C:outer membrane-bounded periplasmic space"/>
    <property type="evidence" value="ECO:0007669"/>
    <property type="project" value="TreeGrafter"/>
</dbReference>
<evidence type="ECO:0000256" key="5">
    <source>
        <dbReference type="ARBA" id="ARBA00023136"/>
    </source>
</evidence>
<dbReference type="Proteomes" id="UP000229307">
    <property type="component" value="Unassembled WGS sequence"/>
</dbReference>
<accession>A0A2M7SDV2</accession>
<comment type="caution">
    <text evidence="7">The sequence shown here is derived from an EMBL/GenBank/DDBJ whole genome shotgun (WGS) entry which is preliminary data.</text>
</comment>
<organism evidence="7 8">
    <name type="scientific">Candidatus Desantisbacteria bacterium CG_4_10_14_0_8_um_filter_48_22</name>
    <dbReference type="NCBI Taxonomy" id="1974543"/>
    <lineage>
        <taxon>Bacteria</taxon>
        <taxon>Candidatus Desantisiibacteriota</taxon>
    </lineage>
</organism>
<evidence type="ECO:0000256" key="3">
    <source>
        <dbReference type="ARBA" id="ARBA00022692"/>
    </source>
</evidence>
<dbReference type="NCBIfam" id="TIGR04409">
    <property type="entry name" value="LptC_YrbK"/>
    <property type="match status" value="1"/>
</dbReference>
<protein>
    <submittedName>
        <fullName evidence="7">LPS export ABC transporter periplasmic protein LptC</fullName>
    </submittedName>
</protein>
<name>A0A2M7SDV2_9BACT</name>
<dbReference type="InterPro" id="IPR026265">
    <property type="entry name" value="LptC"/>
</dbReference>
<evidence type="ECO:0000256" key="1">
    <source>
        <dbReference type="ARBA" id="ARBA00022475"/>
    </source>
</evidence>
<keyword evidence="2" id="KW-0997">Cell inner membrane</keyword>
<feature type="transmembrane region" description="Helical" evidence="6">
    <location>
        <begin position="6"/>
        <end position="23"/>
    </location>
</feature>
<sequence>MKNLRFLWISLAVGGIIILIVLGRQFGVHTLADIALKKEIVLPSESGKTPTFEIKDFRLVQTVGKNKQWELKALEAYEYEEGDEIEIHGTEIKFFKKDNVLALTLKADQGVVDSKNRDIGMTGSIEAETPDGLKLKTQTLRWLAKDEKLVTDDRVTVTKGEVRIDGQGFEADAGMGKLQVKKKVRVKIARDVR</sequence>
<dbReference type="EMBL" id="PFMR01000090">
    <property type="protein sequence ID" value="PIZ17717.1"/>
    <property type="molecule type" value="Genomic_DNA"/>
</dbReference>
<evidence type="ECO:0000256" key="6">
    <source>
        <dbReference type="SAM" id="Phobius"/>
    </source>
</evidence>
<dbReference type="PANTHER" id="PTHR37481">
    <property type="entry name" value="LIPOPOLYSACCHARIDE EXPORT SYSTEM PROTEIN LPTC"/>
    <property type="match status" value="1"/>
</dbReference>
<dbReference type="GO" id="GO:0017089">
    <property type="term" value="F:glycolipid transfer activity"/>
    <property type="evidence" value="ECO:0007669"/>
    <property type="project" value="TreeGrafter"/>
</dbReference>
<dbReference type="GO" id="GO:0015221">
    <property type="term" value="F:lipopolysaccharide transmembrane transporter activity"/>
    <property type="evidence" value="ECO:0007669"/>
    <property type="project" value="InterPro"/>
</dbReference>
<dbReference type="Gene3D" id="2.60.450.10">
    <property type="entry name" value="Lipopolysaccharide (LPS) transport protein A like domain"/>
    <property type="match status" value="1"/>
</dbReference>
<dbReference type="InterPro" id="IPR010664">
    <property type="entry name" value="LipoPS_assembly_LptC-rel"/>
</dbReference>
<evidence type="ECO:0000256" key="2">
    <source>
        <dbReference type="ARBA" id="ARBA00022519"/>
    </source>
</evidence>
<dbReference type="GO" id="GO:0005886">
    <property type="term" value="C:plasma membrane"/>
    <property type="evidence" value="ECO:0007669"/>
    <property type="project" value="InterPro"/>
</dbReference>
<gene>
    <name evidence="7" type="primary">lptC</name>
    <name evidence="7" type="ORF">COY52_03310</name>
</gene>
<keyword evidence="4 6" id="KW-1133">Transmembrane helix</keyword>
<dbReference type="InterPro" id="IPR052363">
    <property type="entry name" value="LPS_export_LptC"/>
</dbReference>
<dbReference type="Pfam" id="PF06835">
    <property type="entry name" value="LptC"/>
    <property type="match status" value="1"/>
</dbReference>
<evidence type="ECO:0000313" key="7">
    <source>
        <dbReference type="EMBL" id="PIZ17717.1"/>
    </source>
</evidence>
<reference evidence="8" key="1">
    <citation type="submission" date="2017-09" db="EMBL/GenBank/DDBJ databases">
        <title>Depth-based differentiation of microbial function through sediment-hosted aquifers and enrichment of novel symbionts in the deep terrestrial subsurface.</title>
        <authorList>
            <person name="Probst A.J."/>
            <person name="Ladd B."/>
            <person name="Jarett J.K."/>
            <person name="Geller-Mcgrath D.E."/>
            <person name="Sieber C.M.K."/>
            <person name="Emerson J.B."/>
            <person name="Anantharaman K."/>
            <person name="Thomas B.C."/>
            <person name="Malmstrom R."/>
            <person name="Stieglmeier M."/>
            <person name="Klingl A."/>
            <person name="Woyke T."/>
            <person name="Ryan C.M."/>
            <person name="Banfield J.F."/>
        </authorList>
    </citation>
    <scope>NUCLEOTIDE SEQUENCE [LARGE SCALE GENOMIC DNA]</scope>
</reference>
<dbReference type="AlphaFoldDB" id="A0A2M7SDV2"/>
<keyword evidence="5 6" id="KW-0472">Membrane</keyword>
<keyword evidence="1" id="KW-1003">Cell membrane</keyword>
<evidence type="ECO:0000256" key="4">
    <source>
        <dbReference type="ARBA" id="ARBA00022989"/>
    </source>
</evidence>
<evidence type="ECO:0000313" key="8">
    <source>
        <dbReference type="Proteomes" id="UP000229307"/>
    </source>
</evidence>